<dbReference type="PANTHER" id="PTHR31234:SF2">
    <property type="entry name" value="OS05G0199100 PROTEIN"/>
    <property type="match status" value="1"/>
</dbReference>
<evidence type="ECO:0000256" key="6">
    <source>
        <dbReference type="SAM" id="Phobius"/>
    </source>
</evidence>
<evidence type="ECO:0000256" key="2">
    <source>
        <dbReference type="ARBA" id="ARBA00022692"/>
    </source>
</evidence>
<evidence type="ECO:0000313" key="8">
    <source>
        <dbReference type="EMBL" id="KAJ4952168.1"/>
    </source>
</evidence>
<reference evidence="8" key="1">
    <citation type="journal article" date="2023" name="Plant J.">
        <title>The genome of the king protea, Protea cynaroides.</title>
        <authorList>
            <person name="Chang J."/>
            <person name="Duong T.A."/>
            <person name="Schoeman C."/>
            <person name="Ma X."/>
            <person name="Roodt D."/>
            <person name="Barker N."/>
            <person name="Li Z."/>
            <person name="Van de Peer Y."/>
            <person name="Mizrachi E."/>
        </authorList>
    </citation>
    <scope>NUCLEOTIDE SEQUENCE</scope>
    <source>
        <tissue evidence="8">Young leaves</tissue>
    </source>
</reference>
<keyword evidence="9" id="KW-1185">Reference proteome</keyword>
<evidence type="ECO:0000256" key="5">
    <source>
        <dbReference type="SAM" id="MobiDB-lite"/>
    </source>
</evidence>
<keyword evidence="3 6" id="KW-1133">Transmembrane helix</keyword>
<organism evidence="8 9">
    <name type="scientific">Protea cynaroides</name>
    <dbReference type="NCBI Taxonomy" id="273540"/>
    <lineage>
        <taxon>Eukaryota</taxon>
        <taxon>Viridiplantae</taxon>
        <taxon>Streptophyta</taxon>
        <taxon>Embryophyta</taxon>
        <taxon>Tracheophyta</taxon>
        <taxon>Spermatophyta</taxon>
        <taxon>Magnoliopsida</taxon>
        <taxon>Proteales</taxon>
        <taxon>Proteaceae</taxon>
        <taxon>Protea</taxon>
    </lineage>
</organism>
<evidence type="ECO:0000256" key="4">
    <source>
        <dbReference type="ARBA" id="ARBA00023136"/>
    </source>
</evidence>
<gene>
    <name evidence="8" type="ORF">NE237_029000</name>
</gene>
<dbReference type="Pfam" id="PF03168">
    <property type="entry name" value="LEA_2"/>
    <property type="match status" value="1"/>
</dbReference>
<accession>A0A9Q0GR13</accession>
<dbReference type="PANTHER" id="PTHR31234">
    <property type="entry name" value="LATE EMBRYOGENESIS ABUNDANT (LEA) HYDROXYPROLINE-RICH GLYCOPROTEIN FAMILY"/>
    <property type="match status" value="1"/>
</dbReference>
<dbReference type="InterPro" id="IPR004864">
    <property type="entry name" value="LEA_2"/>
</dbReference>
<proteinExistence type="predicted"/>
<dbReference type="GO" id="GO:0098542">
    <property type="term" value="P:defense response to other organism"/>
    <property type="evidence" value="ECO:0007669"/>
    <property type="project" value="InterPro"/>
</dbReference>
<name>A0A9Q0GR13_9MAGN</name>
<feature type="region of interest" description="Disordered" evidence="5">
    <location>
        <begin position="1"/>
        <end position="48"/>
    </location>
</feature>
<comment type="subcellular location">
    <subcellularLocation>
        <location evidence="1">Membrane</location>
        <topology evidence="1">Single-pass membrane protein</topology>
    </subcellularLocation>
</comment>
<feature type="domain" description="Late embryogenesis abundant protein LEA-2 subgroup" evidence="7">
    <location>
        <begin position="118"/>
        <end position="213"/>
    </location>
</feature>
<feature type="transmembrane region" description="Helical" evidence="6">
    <location>
        <begin position="52"/>
        <end position="82"/>
    </location>
</feature>
<dbReference type="InterPro" id="IPR044839">
    <property type="entry name" value="NDR1-like"/>
</dbReference>
<evidence type="ECO:0000313" key="9">
    <source>
        <dbReference type="Proteomes" id="UP001141806"/>
    </source>
</evidence>
<dbReference type="AlphaFoldDB" id="A0A9Q0GR13"/>
<dbReference type="OrthoDB" id="777167at2759"/>
<dbReference type="Proteomes" id="UP001141806">
    <property type="component" value="Unassembled WGS sequence"/>
</dbReference>
<comment type="caution">
    <text evidence="8">The sequence shown here is derived from an EMBL/GenBank/DDBJ whole genome shotgun (WGS) entry which is preliminary data.</text>
</comment>
<protein>
    <recommendedName>
        <fullName evidence="7">Late embryogenesis abundant protein LEA-2 subgroup domain-containing protein</fullName>
    </recommendedName>
</protein>
<evidence type="ECO:0000256" key="3">
    <source>
        <dbReference type="ARBA" id="ARBA00022989"/>
    </source>
</evidence>
<dbReference type="GO" id="GO:0005886">
    <property type="term" value="C:plasma membrane"/>
    <property type="evidence" value="ECO:0007669"/>
    <property type="project" value="TreeGrafter"/>
</dbReference>
<evidence type="ECO:0000256" key="1">
    <source>
        <dbReference type="ARBA" id="ARBA00004167"/>
    </source>
</evidence>
<feature type="compositionally biased region" description="Polar residues" evidence="5">
    <location>
        <begin position="10"/>
        <end position="22"/>
    </location>
</feature>
<evidence type="ECO:0000259" key="7">
    <source>
        <dbReference type="Pfam" id="PF03168"/>
    </source>
</evidence>
<dbReference type="EMBL" id="JAMYWD010000012">
    <property type="protein sequence ID" value="KAJ4952168.1"/>
    <property type="molecule type" value="Genomic_DNA"/>
</dbReference>
<sequence length="257" mass="28244">MTDRIYPSKPASNPPQKLNGNANPPFPATKAQSFNRPMYRPQPKPSRRRRSCCCICCLWTTLLIGTLILLAAIAGVVIWILYRPQHPTFSVTAVRISQFNVTTNKDGTSQLNSNLDLTVSTRNPNKKLVFFYDPTTVTMSSAGIDVGNSTFPAYTHGTKNTTVLRTTVASTGESLESSSASSLKSDLKKGGIPLAVQLDTKMKVKMGGLKTDKLMIRVICDRLKTNVPKGKTPATLSSSSDTTCKVKLRIKIWKWTF</sequence>
<keyword evidence="2 6" id="KW-0812">Transmembrane</keyword>
<keyword evidence="4 6" id="KW-0472">Membrane</keyword>